<comment type="similarity">
    <text evidence="2">Belongs to the protein kinase superfamily. CAMK Ser/Thr protein kinase family. NIM1 subfamily.</text>
</comment>
<dbReference type="InterPro" id="IPR028375">
    <property type="entry name" value="KA1/Ssp2_C"/>
</dbReference>
<protein>
    <recommendedName>
        <fullName evidence="3">non-specific serine/threonine protein kinase</fullName>
        <ecNumber evidence="3">2.7.11.1</ecNumber>
    </recommendedName>
</protein>
<dbReference type="Pfam" id="PF00069">
    <property type="entry name" value="Pkinase"/>
    <property type="match status" value="1"/>
</dbReference>
<evidence type="ECO:0000256" key="11">
    <source>
        <dbReference type="PROSITE-ProRule" id="PRU10141"/>
    </source>
</evidence>
<evidence type="ECO:0000256" key="10">
    <source>
        <dbReference type="ARBA" id="ARBA00048679"/>
    </source>
</evidence>
<evidence type="ECO:0000256" key="12">
    <source>
        <dbReference type="SAM" id="MobiDB-lite"/>
    </source>
</evidence>
<dbReference type="SUPFAM" id="SSF56112">
    <property type="entry name" value="Protein kinase-like (PK-like)"/>
    <property type="match status" value="1"/>
</dbReference>
<evidence type="ECO:0000259" key="13">
    <source>
        <dbReference type="PROSITE" id="PS50011"/>
    </source>
</evidence>
<comment type="catalytic activity">
    <reaction evidence="9">
        <text>L-threonyl-[protein] + ATP = O-phospho-L-threonyl-[protein] + ADP + H(+)</text>
        <dbReference type="Rhea" id="RHEA:46608"/>
        <dbReference type="Rhea" id="RHEA-COMP:11060"/>
        <dbReference type="Rhea" id="RHEA-COMP:11605"/>
        <dbReference type="ChEBI" id="CHEBI:15378"/>
        <dbReference type="ChEBI" id="CHEBI:30013"/>
        <dbReference type="ChEBI" id="CHEBI:30616"/>
        <dbReference type="ChEBI" id="CHEBI:61977"/>
        <dbReference type="ChEBI" id="CHEBI:456216"/>
        <dbReference type="EC" id="2.7.11.1"/>
    </reaction>
</comment>
<dbReference type="InterPro" id="IPR009060">
    <property type="entry name" value="UBA-like_sf"/>
</dbReference>
<dbReference type="InterPro" id="IPR011009">
    <property type="entry name" value="Kinase-like_dom_sf"/>
</dbReference>
<dbReference type="CDD" id="cd12121">
    <property type="entry name" value="MARK_C_like"/>
    <property type="match status" value="1"/>
</dbReference>
<gene>
    <name evidence="16" type="ORF">BASA50_005312</name>
</gene>
<evidence type="ECO:0000259" key="15">
    <source>
        <dbReference type="PROSITE" id="PS50032"/>
    </source>
</evidence>
<evidence type="ECO:0000256" key="2">
    <source>
        <dbReference type="ARBA" id="ARBA00010791"/>
    </source>
</evidence>
<evidence type="ECO:0000256" key="8">
    <source>
        <dbReference type="ARBA" id="ARBA00022840"/>
    </source>
</evidence>
<evidence type="ECO:0000256" key="5">
    <source>
        <dbReference type="ARBA" id="ARBA00022679"/>
    </source>
</evidence>
<evidence type="ECO:0000313" key="17">
    <source>
        <dbReference type="Proteomes" id="UP001648503"/>
    </source>
</evidence>
<organism evidence="16 17">
    <name type="scientific">Batrachochytrium salamandrivorans</name>
    <dbReference type="NCBI Taxonomy" id="1357716"/>
    <lineage>
        <taxon>Eukaryota</taxon>
        <taxon>Fungi</taxon>
        <taxon>Fungi incertae sedis</taxon>
        <taxon>Chytridiomycota</taxon>
        <taxon>Chytridiomycota incertae sedis</taxon>
        <taxon>Chytridiomycetes</taxon>
        <taxon>Rhizophydiales</taxon>
        <taxon>Rhizophydiales incertae sedis</taxon>
        <taxon>Batrachochytrium</taxon>
    </lineage>
</organism>
<feature type="domain" description="UBA" evidence="14">
    <location>
        <begin position="381"/>
        <end position="421"/>
    </location>
</feature>
<evidence type="ECO:0000256" key="7">
    <source>
        <dbReference type="ARBA" id="ARBA00022777"/>
    </source>
</evidence>
<dbReference type="PANTHER" id="PTHR24346">
    <property type="entry name" value="MAP/MICROTUBULE AFFINITY-REGULATING KINASE"/>
    <property type="match status" value="1"/>
</dbReference>
<keyword evidence="8 11" id="KW-0067">ATP-binding</keyword>
<dbReference type="Proteomes" id="UP001648503">
    <property type="component" value="Unassembled WGS sequence"/>
</dbReference>
<evidence type="ECO:0000256" key="6">
    <source>
        <dbReference type="ARBA" id="ARBA00022741"/>
    </source>
</evidence>
<dbReference type="PROSITE" id="PS50011">
    <property type="entry name" value="PROTEIN_KINASE_DOM"/>
    <property type="match status" value="1"/>
</dbReference>
<keyword evidence="7" id="KW-0418">Kinase</keyword>
<keyword evidence="17" id="KW-1185">Reference proteome</keyword>
<dbReference type="Gene3D" id="1.10.510.10">
    <property type="entry name" value="Transferase(Phosphotransferase) domain 1"/>
    <property type="match status" value="1"/>
</dbReference>
<feature type="domain" description="KA1" evidence="15">
    <location>
        <begin position="748"/>
        <end position="797"/>
    </location>
</feature>
<dbReference type="PANTHER" id="PTHR24346:SF82">
    <property type="entry name" value="KP78A-RELATED"/>
    <property type="match status" value="1"/>
</dbReference>
<comment type="catalytic activity">
    <reaction evidence="10">
        <text>L-seryl-[protein] + ATP = O-phospho-L-seryl-[protein] + ADP + H(+)</text>
        <dbReference type="Rhea" id="RHEA:17989"/>
        <dbReference type="Rhea" id="RHEA-COMP:9863"/>
        <dbReference type="Rhea" id="RHEA-COMP:11604"/>
        <dbReference type="ChEBI" id="CHEBI:15378"/>
        <dbReference type="ChEBI" id="CHEBI:29999"/>
        <dbReference type="ChEBI" id="CHEBI:30616"/>
        <dbReference type="ChEBI" id="CHEBI:83421"/>
        <dbReference type="ChEBI" id="CHEBI:456216"/>
        <dbReference type="EC" id="2.7.11.1"/>
    </reaction>
</comment>
<dbReference type="InterPro" id="IPR001772">
    <property type="entry name" value="KA1_dom"/>
</dbReference>
<evidence type="ECO:0000259" key="14">
    <source>
        <dbReference type="PROSITE" id="PS50030"/>
    </source>
</evidence>
<dbReference type="Pfam" id="PF02149">
    <property type="entry name" value="KA1"/>
    <property type="match status" value="1"/>
</dbReference>
<dbReference type="InterPro" id="IPR008271">
    <property type="entry name" value="Ser/Thr_kinase_AS"/>
</dbReference>
<name>A0ABQ8FGD5_9FUNG</name>
<dbReference type="InterPro" id="IPR000719">
    <property type="entry name" value="Prot_kinase_dom"/>
</dbReference>
<dbReference type="EMBL" id="JAFCIX010000242">
    <property type="protein sequence ID" value="KAH6596268.1"/>
    <property type="molecule type" value="Genomic_DNA"/>
</dbReference>
<feature type="domain" description="Protein kinase" evidence="13">
    <location>
        <begin position="69"/>
        <end position="356"/>
    </location>
</feature>
<proteinExistence type="inferred from homology"/>
<dbReference type="InterPro" id="IPR017441">
    <property type="entry name" value="Protein_kinase_ATP_BS"/>
</dbReference>
<dbReference type="PROSITE" id="PS00108">
    <property type="entry name" value="PROTEIN_KINASE_ST"/>
    <property type="match status" value="1"/>
</dbReference>
<dbReference type="CDD" id="cd14003">
    <property type="entry name" value="STKc_AMPK-like"/>
    <property type="match status" value="1"/>
</dbReference>
<dbReference type="Gene3D" id="3.30.310.80">
    <property type="entry name" value="Kinase associated domain 1, KA1"/>
    <property type="match status" value="1"/>
</dbReference>
<reference evidence="16 17" key="1">
    <citation type="submission" date="2021-02" db="EMBL/GenBank/DDBJ databases">
        <title>Variation within the Batrachochytrium salamandrivorans European outbreak.</title>
        <authorList>
            <person name="Kelly M."/>
            <person name="Pasmans F."/>
            <person name="Shea T.P."/>
            <person name="Munoz J.F."/>
            <person name="Carranza S."/>
            <person name="Cuomo C.A."/>
            <person name="Martel A."/>
        </authorList>
    </citation>
    <scope>NUCLEOTIDE SEQUENCE [LARGE SCALE GENOMIC DNA]</scope>
    <source>
        <strain evidence="16 17">AMFP18/2</strain>
    </source>
</reference>
<feature type="compositionally biased region" description="Basic and acidic residues" evidence="12">
    <location>
        <begin position="490"/>
        <end position="505"/>
    </location>
</feature>
<evidence type="ECO:0000256" key="9">
    <source>
        <dbReference type="ARBA" id="ARBA00047899"/>
    </source>
</evidence>
<sequence length="799" mass="88914">MSCQLSNSADDLVIKARIAPSTMPTRATTRPTTSTVSTVVTTAHPTNASASGVHMTSVVQTKTKNVGNYELHQTVGEGSFAKVKLATHRLTKQKVAVKIIDKTKLPDEYSLKNIHREAQIMRMIDHPNVIQLFEVMETRKNLFLVMEYASGGELLDYIIANGKLKEEDAKTFVRQILSALDYAHSLKVVHRDLKAENLLLDSNMCIKISGEVYFKMYSAPASVYSETSSNTYYEIFYGYYMHILDFGLSNIFDPVSVLATSCGSPVYSAPELIEGKKYIGPEVDAWSLGINVYAMVVGDLPFADANLTALYESILRGKYELPSYLSAECKDFISKLLVLNPKKRATISQMRDHSWIYCGTSFLEPISNEQEGGFRPKTEAQLDQSILDQLESMGFERKSSEQAIITGKFNQSAGTYYLLAHEQRQNGQKDPNQQRGQINTCQIPFDCDNEGLDSNSLRPRSGPIPPQVDITSDELARILFQVEGIRGPDELDIKDTKENNKHLPRDSYVSSTDRRNHISNPGAMHLNVAQANTNRSMGEIKPNKIVIKRARTKGTHVCAANGHSAISSMGLPPSPIQPTLVITKDSSESSRPRTAQSQSVLPKITQERTSRAFQSKIVNLPSIGNTITSSGYYDRGQSYDPSTLVKTRPSSALDIPCRSATVPTKPTNARLLHISKPIVIDESLYIGKDQDGNGSDAFPPGPMGVPRTIRFAFNCSAITQMPPEAIFERLTFAFENNDIDWRHDGYICECEWGDIKFEAEVCKLPRVCSYGVRLKRSSGDIWEYKKLCEKLTNDLESQS</sequence>
<dbReference type="PROSITE" id="PS50030">
    <property type="entry name" value="UBA"/>
    <property type="match status" value="1"/>
</dbReference>
<accession>A0ABQ8FGD5</accession>
<comment type="similarity">
    <text evidence="1">Belongs to the protein kinase superfamily. CAMK Ser/Thr protein kinase family. SNF1 subfamily.</text>
</comment>
<comment type="caution">
    <text evidence="16">The sequence shown here is derived from an EMBL/GenBank/DDBJ whole genome shotgun (WGS) entry which is preliminary data.</text>
</comment>
<evidence type="ECO:0000256" key="1">
    <source>
        <dbReference type="ARBA" id="ARBA00006234"/>
    </source>
</evidence>
<dbReference type="PROSITE" id="PS50032">
    <property type="entry name" value="KA1"/>
    <property type="match status" value="1"/>
</dbReference>
<dbReference type="PROSITE" id="PS00107">
    <property type="entry name" value="PROTEIN_KINASE_ATP"/>
    <property type="match status" value="1"/>
</dbReference>
<evidence type="ECO:0000313" key="16">
    <source>
        <dbReference type="EMBL" id="KAH6596268.1"/>
    </source>
</evidence>
<keyword evidence="6 11" id="KW-0547">Nucleotide-binding</keyword>
<evidence type="ECO:0000256" key="3">
    <source>
        <dbReference type="ARBA" id="ARBA00012513"/>
    </source>
</evidence>
<evidence type="ECO:0000256" key="4">
    <source>
        <dbReference type="ARBA" id="ARBA00022527"/>
    </source>
</evidence>
<dbReference type="SUPFAM" id="SSF103243">
    <property type="entry name" value="KA1-like"/>
    <property type="match status" value="1"/>
</dbReference>
<keyword evidence="5" id="KW-0808">Transferase</keyword>
<dbReference type="SMART" id="SM00220">
    <property type="entry name" value="S_TKc"/>
    <property type="match status" value="1"/>
</dbReference>
<dbReference type="EC" id="2.7.11.1" evidence="3"/>
<keyword evidence="4" id="KW-0723">Serine/threonine-protein kinase</keyword>
<feature type="binding site" evidence="11">
    <location>
        <position position="98"/>
    </location>
    <ligand>
        <name>ATP</name>
        <dbReference type="ChEBI" id="CHEBI:30616"/>
    </ligand>
</feature>
<feature type="region of interest" description="Disordered" evidence="12">
    <location>
        <begin position="490"/>
        <end position="514"/>
    </location>
</feature>
<dbReference type="SUPFAM" id="SSF46934">
    <property type="entry name" value="UBA-like"/>
    <property type="match status" value="1"/>
</dbReference>
<dbReference type="InterPro" id="IPR015940">
    <property type="entry name" value="UBA"/>
</dbReference>